<keyword evidence="3" id="KW-0695">RNA-directed DNA polymerase</keyword>
<organism evidence="3 4">
    <name type="scientific">Oesophagostomum dentatum</name>
    <name type="common">Nodular worm</name>
    <dbReference type="NCBI Taxonomy" id="61180"/>
    <lineage>
        <taxon>Eukaryota</taxon>
        <taxon>Metazoa</taxon>
        <taxon>Ecdysozoa</taxon>
        <taxon>Nematoda</taxon>
        <taxon>Chromadorea</taxon>
        <taxon>Rhabditida</taxon>
        <taxon>Rhabditina</taxon>
        <taxon>Rhabditomorpha</taxon>
        <taxon>Strongyloidea</taxon>
        <taxon>Strongylidae</taxon>
        <taxon>Oesophagostomum</taxon>
    </lineage>
</organism>
<dbReference type="PANTHER" id="PTHR35450">
    <property type="entry name" value="REVERSE TRANSCRIPTASE DOMAIN-CONTAINING PROTEIN"/>
    <property type="match status" value="1"/>
</dbReference>
<name>A0A0B1SPW6_OESDE</name>
<dbReference type="CDD" id="cd01650">
    <property type="entry name" value="RT_nLTR_like"/>
    <property type="match status" value="1"/>
</dbReference>
<feature type="region of interest" description="Disordered" evidence="1">
    <location>
        <begin position="50"/>
        <end position="74"/>
    </location>
</feature>
<dbReference type="Pfam" id="PF00078">
    <property type="entry name" value="RVT_1"/>
    <property type="match status" value="1"/>
</dbReference>
<dbReference type="PROSITE" id="PS50878">
    <property type="entry name" value="RT_POL"/>
    <property type="match status" value="1"/>
</dbReference>
<evidence type="ECO:0000313" key="4">
    <source>
        <dbReference type="Proteomes" id="UP000053660"/>
    </source>
</evidence>
<dbReference type="EMBL" id="KN562084">
    <property type="protein sequence ID" value="KHJ85941.1"/>
    <property type="molecule type" value="Genomic_DNA"/>
</dbReference>
<sequence>MVQMFPRVKRSYARSVTAHSRETASWLDVTSPGGATTASTEPGGRLVLSTTQSATESSYHDGDPTYGPRVQRESRGNRRLWLPRERSALQSMIEEFKEGDGRIRWSSLALAWEQKRDPQDPQRTVAALKAAYAKLRRSCNFQDVTGTRGEQPVAQNSQPNCNLNEVEGEQTLPAQSQPERDTLHQNNLTVGEEPELAAQSQPDGDTPQSNSNCNEVTGSTDDRLDVNNSAFSVGVDVIQGSRNTPADAANTSCAVERRELLLSNFKKYLKVARSSQDRVPIRRPRCDKIPRDLLEMGNELLADYASRHLGPVSKGKRYLSRLSEGVYAIARAIAATADSLSFHLEDPIANLKKTLSDLVESRRYLLRTISTLSDEVARRKRARGHRGPPKIKFLELEKRLDSLRKNKKNRGEIYRVLVHFKDRLNVTQKKIKRIEESMQRQKCRRGGASRVVRESVDPSDVPVHLLREYWKPIVGLRKPFDERKLEEWSRDQGSLSCPVRSEELTEEDWKEILQKVKPWKATGPDGIQGFWWKHLPVAFLSLRAWCIRALVFPRKMVPSWLCSGRVFLIPKAVRGNPGTRDLGDYRPITCLNTCYKILTSFVSLHISRTVGERFPREQVAMRKGMWGCTHAQVLDQTAVRDAHLHGRVLSMIWFDLTKAFDSLSRGAILWSLKKWAIPSDIRRLYSVLGSLLTVRYCGRAGGRMLASSPLKVRNGLIQGDTLSPLLFCLTLAPVSHWIRTHVKPYRTSTGGGNSTNDVLELSHIFYMDDLKIFTTGQDELELARDGVQRQFAALGLTINARKCATFSLNCNPIQLDSIPVLGMSECYKYLGAEQRGLVSIGELWSRVETAAKERARKLFSSDLTVRQKVDGYNQMVLPKLMYAFSCVIFGVNKLSMLRKRANQFDVDIRKLMEESQLRFRSNCVPRLYVERELGGLGLKSVEEGLERSITYTWCYLTSKADLRTSFQLAETLRKRGKRSITSDFQKVLVANGIEGRVERTERATIRVDSREFFNATDAARAITKLIRAKWSKDFLSCWKSKEVASRILSERGRWPERPNGLCLKDSFLWSAKGWVSSVVLRNIWAVQEGSLLTRGSAAGRACMPHAKGVCRMRCSPNAVETAEHIVSACSHWRTNIMVERHDDVARVLYAAIRRKYAITDEVNTHVPHAIQTANVVLHWNDVIWTSEGLAHNRPDILVWDKVCNRIWIIEISVSWFTRVQTQESRKLLKYGMNSTLPEDTPVSEFFPGPSLKACLQKDRTCRVDVIPIVLGTCGEVSSRLRGYVEALELPESVDSLIERMERAAIMGTHRLVKCHLSN</sequence>
<feature type="region of interest" description="Disordered" evidence="1">
    <location>
        <begin position="194"/>
        <end position="226"/>
    </location>
</feature>
<dbReference type="OrthoDB" id="5798715at2759"/>
<protein>
    <submittedName>
        <fullName evidence="3">Reverse transcriptase</fullName>
    </submittedName>
</protein>
<keyword evidence="3" id="KW-0808">Transferase</keyword>
<keyword evidence="4" id="KW-1185">Reference proteome</keyword>
<proteinExistence type="predicted"/>
<feature type="compositionally biased region" description="Polar residues" evidence="1">
    <location>
        <begin position="198"/>
        <end position="219"/>
    </location>
</feature>
<evidence type="ECO:0000313" key="3">
    <source>
        <dbReference type="EMBL" id="KHJ85941.1"/>
    </source>
</evidence>
<accession>A0A0B1SPW6</accession>
<evidence type="ECO:0000259" key="2">
    <source>
        <dbReference type="PROSITE" id="PS50878"/>
    </source>
</evidence>
<keyword evidence="3" id="KW-0548">Nucleotidyltransferase</keyword>
<dbReference type="InterPro" id="IPR043502">
    <property type="entry name" value="DNA/RNA_pol_sf"/>
</dbReference>
<dbReference type="SUPFAM" id="SSF56672">
    <property type="entry name" value="DNA/RNA polymerases"/>
    <property type="match status" value="1"/>
</dbReference>
<feature type="domain" description="Reverse transcriptase" evidence="2">
    <location>
        <begin position="550"/>
        <end position="825"/>
    </location>
</feature>
<evidence type="ECO:0000256" key="1">
    <source>
        <dbReference type="SAM" id="MobiDB-lite"/>
    </source>
</evidence>
<dbReference type="Proteomes" id="UP000053660">
    <property type="component" value="Unassembled WGS sequence"/>
</dbReference>
<dbReference type="GO" id="GO:0003964">
    <property type="term" value="F:RNA-directed DNA polymerase activity"/>
    <property type="evidence" value="ECO:0007669"/>
    <property type="project" value="UniProtKB-KW"/>
</dbReference>
<dbReference type="PANTHER" id="PTHR35450:SF2">
    <property type="entry name" value="REVERSE TRANSCRIPTASE DOMAIN-CONTAINING PROTEIN"/>
    <property type="match status" value="1"/>
</dbReference>
<gene>
    <name evidence="3" type="ORF">OESDEN_14322</name>
</gene>
<dbReference type="InterPro" id="IPR000477">
    <property type="entry name" value="RT_dom"/>
</dbReference>
<reference evidence="3 4" key="1">
    <citation type="submission" date="2014-03" db="EMBL/GenBank/DDBJ databases">
        <title>Draft genome of the hookworm Oesophagostomum dentatum.</title>
        <authorList>
            <person name="Mitreva M."/>
        </authorList>
    </citation>
    <scope>NUCLEOTIDE SEQUENCE [LARGE SCALE GENOMIC DNA]</scope>
    <source>
        <strain evidence="3 4">OD-Hann</strain>
    </source>
</reference>